<evidence type="ECO:0000313" key="7">
    <source>
        <dbReference type="EMBL" id="SFD15776.1"/>
    </source>
</evidence>
<organism evidence="7 8">
    <name type="scientific">Thiohalospira halophila DSM 15071</name>
    <dbReference type="NCBI Taxonomy" id="1123397"/>
    <lineage>
        <taxon>Bacteria</taxon>
        <taxon>Pseudomonadati</taxon>
        <taxon>Pseudomonadota</taxon>
        <taxon>Gammaproteobacteria</taxon>
        <taxon>Thiohalospirales</taxon>
        <taxon>Thiohalospiraceae</taxon>
        <taxon>Thiohalospira</taxon>
    </lineage>
</organism>
<gene>
    <name evidence="7" type="ORF">SAMN05660831_00926</name>
</gene>
<evidence type="ECO:0000259" key="6">
    <source>
        <dbReference type="PROSITE" id="PS51007"/>
    </source>
</evidence>
<dbReference type="STRING" id="1123397.SAMN05660831_00926"/>
<dbReference type="PANTHER" id="PTHR35008:SF8">
    <property type="entry name" value="ALCOHOL DEHYDROGENASE CYTOCHROME C SUBUNIT"/>
    <property type="match status" value="1"/>
</dbReference>
<accession>A0A1I1Q0V6</accession>
<feature type="region of interest" description="Disordered" evidence="5">
    <location>
        <begin position="36"/>
        <end position="57"/>
    </location>
</feature>
<dbReference type="InterPro" id="IPR009056">
    <property type="entry name" value="Cyt_c-like_dom"/>
</dbReference>
<protein>
    <submittedName>
        <fullName evidence="7">Cytochrome c</fullName>
    </submittedName>
</protein>
<feature type="compositionally biased region" description="Pro residues" evidence="5">
    <location>
        <begin position="205"/>
        <end position="216"/>
    </location>
</feature>
<evidence type="ECO:0000256" key="4">
    <source>
        <dbReference type="PROSITE-ProRule" id="PRU00433"/>
    </source>
</evidence>
<dbReference type="GO" id="GO:0046872">
    <property type="term" value="F:metal ion binding"/>
    <property type="evidence" value="ECO:0007669"/>
    <property type="project" value="UniProtKB-KW"/>
</dbReference>
<proteinExistence type="predicted"/>
<dbReference type="Gene3D" id="1.10.760.10">
    <property type="entry name" value="Cytochrome c-like domain"/>
    <property type="match status" value="1"/>
</dbReference>
<keyword evidence="1 4" id="KW-0349">Heme</keyword>
<evidence type="ECO:0000256" key="5">
    <source>
        <dbReference type="SAM" id="MobiDB-lite"/>
    </source>
</evidence>
<reference evidence="7 8" key="1">
    <citation type="submission" date="2016-10" db="EMBL/GenBank/DDBJ databases">
        <authorList>
            <person name="de Groot N.N."/>
        </authorList>
    </citation>
    <scope>NUCLEOTIDE SEQUENCE [LARGE SCALE GENOMIC DNA]</scope>
    <source>
        <strain evidence="7 8">HL3</strain>
    </source>
</reference>
<feature type="region of interest" description="Disordered" evidence="5">
    <location>
        <begin position="181"/>
        <end position="216"/>
    </location>
</feature>
<dbReference type="GO" id="GO:0020037">
    <property type="term" value="F:heme binding"/>
    <property type="evidence" value="ECO:0007669"/>
    <property type="project" value="InterPro"/>
</dbReference>
<name>A0A1I1Q0V6_9GAMM</name>
<dbReference type="InterPro" id="IPR036909">
    <property type="entry name" value="Cyt_c-like_dom_sf"/>
</dbReference>
<dbReference type="PANTHER" id="PTHR35008">
    <property type="entry name" value="BLL4482 PROTEIN-RELATED"/>
    <property type="match status" value="1"/>
</dbReference>
<dbReference type="RefSeq" id="WP_093427587.1">
    <property type="nucleotide sequence ID" value="NZ_FOMJ01000002.1"/>
</dbReference>
<dbReference type="InterPro" id="IPR051459">
    <property type="entry name" value="Cytochrome_c-type_DH"/>
</dbReference>
<dbReference type="SUPFAM" id="SSF46626">
    <property type="entry name" value="Cytochrome c"/>
    <property type="match status" value="1"/>
</dbReference>
<keyword evidence="3 4" id="KW-0408">Iron</keyword>
<dbReference type="OrthoDB" id="9811281at2"/>
<dbReference type="Pfam" id="PF13442">
    <property type="entry name" value="Cytochrome_CBB3"/>
    <property type="match status" value="1"/>
</dbReference>
<evidence type="ECO:0000256" key="3">
    <source>
        <dbReference type="ARBA" id="ARBA00023004"/>
    </source>
</evidence>
<dbReference type="PROSITE" id="PS51007">
    <property type="entry name" value="CYTC"/>
    <property type="match status" value="1"/>
</dbReference>
<evidence type="ECO:0000313" key="8">
    <source>
        <dbReference type="Proteomes" id="UP000198611"/>
    </source>
</evidence>
<evidence type="ECO:0000256" key="2">
    <source>
        <dbReference type="ARBA" id="ARBA00022723"/>
    </source>
</evidence>
<evidence type="ECO:0000256" key="1">
    <source>
        <dbReference type="ARBA" id="ARBA00022617"/>
    </source>
</evidence>
<dbReference type="AlphaFoldDB" id="A0A1I1Q0V6"/>
<dbReference type="GO" id="GO:0009055">
    <property type="term" value="F:electron transfer activity"/>
    <property type="evidence" value="ECO:0007669"/>
    <property type="project" value="InterPro"/>
</dbReference>
<dbReference type="Proteomes" id="UP000198611">
    <property type="component" value="Unassembled WGS sequence"/>
</dbReference>
<dbReference type="PROSITE" id="PS51257">
    <property type="entry name" value="PROKAR_LIPOPROTEIN"/>
    <property type="match status" value="1"/>
</dbReference>
<feature type="domain" description="Cytochrome c" evidence="6">
    <location>
        <begin position="81"/>
        <end position="168"/>
    </location>
</feature>
<dbReference type="EMBL" id="FOMJ01000002">
    <property type="protein sequence ID" value="SFD15776.1"/>
    <property type="molecule type" value="Genomic_DNA"/>
</dbReference>
<keyword evidence="2 4" id="KW-0479">Metal-binding</keyword>
<sequence>MSASNRLLTALPRPAHLLPAGLLVAGLLLAGCGEGSTPREASADAGPPAPLGLGSEASPAEIDGWDIDVRPDGQGLPEGSGTVVEGERVYEVHCMRCHGIFGTDPGWDVLAGGRGTLATDEPVLTVGSFWPHATTLFDYTRRAMPFDNPQSLTVDELYAVTAYVLHLNDILPRDAELDAESLPEVEMPNADGFIPDPRPDVEPQAEPPAEPAPRVR</sequence>
<keyword evidence="8" id="KW-1185">Reference proteome</keyword>